<keyword evidence="3" id="KW-1185">Reference proteome</keyword>
<name>A0ABW4BT12_9LACO</name>
<dbReference type="Proteomes" id="UP001597251">
    <property type="component" value="Unassembled WGS sequence"/>
</dbReference>
<dbReference type="RefSeq" id="WP_125677376.1">
    <property type="nucleotide sequence ID" value="NZ_JBHTOI010000039.1"/>
</dbReference>
<evidence type="ECO:0000313" key="2">
    <source>
        <dbReference type="EMBL" id="MFD1418346.1"/>
    </source>
</evidence>
<proteinExistence type="predicted"/>
<evidence type="ECO:0008006" key="4">
    <source>
        <dbReference type="Google" id="ProtNLM"/>
    </source>
</evidence>
<keyword evidence="1" id="KW-0732">Signal</keyword>
<gene>
    <name evidence="2" type="ORF">ACFQ42_06310</name>
</gene>
<comment type="caution">
    <text evidence="2">The sequence shown here is derived from an EMBL/GenBank/DDBJ whole genome shotgun (WGS) entry which is preliminary data.</text>
</comment>
<reference evidence="3" key="1">
    <citation type="journal article" date="2019" name="Int. J. Syst. Evol. Microbiol.">
        <title>The Global Catalogue of Microorganisms (GCM) 10K type strain sequencing project: providing services to taxonomists for standard genome sequencing and annotation.</title>
        <authorList>
            <consortium name="The Broad Institute Genomics Platform"/>
            <consortium name="The Broad Institute Genome Sequencing Center for Infectious Disease"/>
            <person name="Wu L."/>
            <person name="Ma J."/>
        </authorList>
    </citation>
    <scope>NUCLEOTIDE SEQUENCE [LARGE SCALE GENOMIC DNA]</scope>
    <source>
        <strain evidence="3">CCM 8936</strain>
    </source>
</reference>
<dbReference type="EMBL" id="JBHTOI010000039">
    <property type="protein sequence ID" value="MFD1418346.1"/>
    <property type="molecule type" value="Genomic_DNA"/>
</dbReference>
<protein>
    <recommendedName>
        <fullName evidence="4">Surface layer protein A domain-containing protein</fullName>
    </recommendedName>
</protein>
<evidence type="ECO:0000313" key="3">
    <source>
        <dbReference type="Proteomes" id="UP001597251"/>
    </source>
</evidence>
<feature type="chain" id="PRO_5046008093" description="Surface layer protein A domain-containing protein" evidence="1">
    <location>
        <begin position="23"/>
        <end position="546"/>
    </location>
</feature>
<organism evidence="2 3">
    <name type="scientific">Companilactobacillus keshanensis</name>
    <dbReference type="NCBI Taxonomy" id="2486003"/>
    <lineage>
        <taxon>Bacteria</taxon>
        <taxon>Bacillati</taxon>
        <taxon>Bacillota</taxon>
        <taxon>Bacilli</taxon>
        <taxon>Lactobacillales</taxon>
        <taxon>Lactobacillaceae</taxon>
        <taxon>Companilactobacillus</taxon>
    </lineage>
</organism>
<feature type="signal peptide" evidence="1">
    <location>
        <begin position="1"/>
        <end position="22"/>
    </location>
</feature>
<sequence length="546" mass="60996">MRKSVKYMGVVSAILLTAPLIAPIIPNTTVQAQSSDDPNYQNIIDNINVSKLNSIANEVKTNLKSYNIRNDYYPNLQDIFSGSLDISEMLGVDKGSFTLDYQGFSDLFDRKKLVSDSSSKYLQDNLIFFAIKIYDSDNNQITDEAGIKKLQDNKSPFKLSIDLIYLTKFEENGDNDPILETGEPIEASQNVPVNVSEEKASSANFKYKDKITVKEGTPLSELNNVESIDPHMIDTSANSPFNGYDINATYEFNKIVGLYYYLSKKTARYSSGNFSDYSKTNPDYDSEFMGSPEATPEGVDMGDTITTKYGTKYYRMIQLDIKNFTTEQAGQIVGDNISYLFGNKDKPDTELFVNGVNVKTLDYNLEISLSGREMDLMQEIDVVPNKDSSNQNNNDVEEITGIVTTHTDQKSYALYNDDNVKIDNRALMANSSWQVDGVRTVKGIKQYRVSTHEWVNASDVDFVSNGEVTEGMTVTKLDDPMQINLASHHDRYGLQNSKRENSKTRALAGGTSWLVDKIGTDMHGGIYYGVSTDEFVKAGDGVNIVK</sequence>
<evidence type="ECO:0000256" key="1">
    <source>
        <dbReference type="SAM" id="SignalP"/>
    </source>
</evidence>
<accession>A0ABW4BT12</accession>